<keyword evidence="3" id="KW-1185">Reference proteome</keyword>
<organism evidence="2 3">
    <name type="scientific">Limosa lapponica baueri</name>
    <dbReference type="NCBI Taxonomy" id="1758121"/>
    <lineage>
        <taxon>Eukaryota</taxon>
        <taxon>Metazoa</taxon>
        <taxon>Chordata</taxon>
        <taxon>Craniata</taxon>
        <taxon>Vertebrata</taxon>
        <taxon>Euteleostomi</taxon>
        <taxon>Archelosauria</taxon>
        <taxon>Archosauria</taxon>
        <taxon>Dinosauria</taxon>
        <taxon>Saurischia</taxon>
        <taxon>Theropoda</taxon>
        <taxon>Coelurosauria</taxon>
        <taxon>Aves</taxon>
        <taxon>Neognathae</taxon>
        <taxon>Neoaves</taxon>
        <taxon>Charadriiformes</taxon>
        <taxon>Scolopacidae</taxon>
        <taxon>Limosa</taxon>
    </lineage>
</organism>
<dbReference type="Proteomes" id="UP000233556">
    <property type="component" value="Unassembled WGS sequence"/>
</dbReference>
<keyword evidence="2" id="KW-0812">Transmembrane</keyword>
<feature type="chain" id="PRO_5014129389" evidence="1">
    <location>
        <begin position="26"/>
        <end position="80"/>
    </location>
</feature>
<reference evidence="3" key="1">
    <citation type="submission" date="2017-11" db="EMBL/GenBank/DDBJ databases">
        <authorList>
            <person name="Lima N.C."/>
            <person name="Parody-Merino A.M."/>
            <person name="Battley P.F."/>
            <person name="Fidler A.E."/>
            <person name="Prosdocimi F."/>
        </authorList>
    </citation>
    <scope>NUCLEOTIDE SEQUENCE [LARGE SCALE GENOMIC DNA]</scope>
</reference>
<reference evidence="3" key="2">
    <citation type="submission" date="2017-12" db="EMBL/GenBank/DDBJ databases">
        <title>Genome sequence of the Bar-tailed Godwit (Limosa lapponica baueri).</title>
        <authorList>
            <person name="Lima N.C.B."/>
            <person name="Parody-Merino A.M."/>
            <person name="Battley P.F."/>
            <person name="Fidler A.E."/>
            <person name="Prosdocimi F."/>
        </authorList>
    </citation>
    <scope>NUCLEOTIDE SEQUENCE [LARGE SCALE GENOMIC DNA]</scope>
</reference>
<sequence length="80" mass="8264">MAARRGGLLCLPLALVLLASGGGSSSSSVRAAGPLPAASSEAFDSVLGNTASCHRACQLTYSLHTYPKSLFHLSQNYQLN</sequence>
<evidence type="ECO:0000313" key="3">
    <source>
        <dbReference type="Proteomes" id="UP000233556"/>
    </source>
</evidence>
<protein>
    <submittedName>
        <fullName evidence="2">Transmembrane protein 59 isoform x1</fullName>
    </submittedName>
</protein>
<gene>
    <name evidence="2" type="ORF">llap_19848</name>
</gene>
<dbReference type="OrthoDB" id="6371519at2759"/>
<feature type="signal peptide" evidence="1">
    <location>
        <begin position="1"/>
        <end position="25"/>
    </location>
</feature>
<dbReference type="AlphaFoldDB" id="A0A2I0T7T5"/>
<proteinExistence type="predicted"/>
<evidence type="ECO:0000313" key="2">
    <source>
        <dbReference type="EMBL" id="PKU29849.1"/>
    </source>
</evidence>
<evidence type="ECO:0000256" key="1">
    <source>
        <dbReference type="SAM" id="SignalP"/>
    </source>
</evidence>
<keyword evidence="1" id="KW-0732">Signal</keyword>
<dbReference type="EMBL" id="KZ516040">
    <property type="protein sequence ID" value="PKU29849.1"/>
    <property type="molecule type" value="Genomic_DNA"/>
</dbReference>
<name>A0A2I0T7T5_LIMLA</name>
<keyword evidence="2" id="KW-0472">Membrane</keyword>
<accession>A0A2I0T7T5</accession>